<protein>
    <submittedName>
        <fullName evidence="3">T9SS type A sorting domain-containing protein</fullName>
    </submittedName>
</protein>
<organism evidence="3 4">
    <name type="scientific">Niastella soli</name>
    <dbReference type="NCBI Taxonomy" id="2821487"/>
    <lineage>
        <taxon>Bacteria</taxon>
        <taxon>Pseudomonadati</taxon>
        <taxon>Bacteroidota</taxon>
        <taxon>Chitinophagia</taxon>
        <taxon>Chitinophagales</taxon>
        <taxon>Chitinophagaceae</taxon>
        <taxon>Niastella</taxon>
    </lineage>
</organism>
<gene>
    <name evidence="3" type="ORF">J7I42_17715</name>
</gene>
<evidence type="ECO:0000313" key="3">
    <source>
        <dbReference type="EMBL" id="MBO9202127.1"/>
    </source>
</evidence>
<feature type="domain" description="Secretion system C-terminal sorting" evidence="2">
    <location>
        <begin position="576"/>
        <end position="649"/>
    </location>
</feature>
<evidence type="ECO:0000259" key="2">
    <source>
        <dbReference type="Pfam" id="PF18962"/>
    </source>
</evidence>
<comment type="caution">
    <text evidence="3">The sequence shown here is derived from an EMBL/GenBank/DDBJ whole genome shotgun (WGS) entry which is preliminary data.</text>
</comment>
<dbReference type="NCBIfam" id="TIGR04183">
    <property type="entry name" value="Por_Secre_tail"/>
    <property type="match status" value="1"/>
</dbReference>
<dbReference type="Gene3D" id="2.60.40.10">
    <property type="entry name" value="Immunoglobulins"/>
    <property type="match status" value="1"/>
</dbReference>
<feature type="chain" id="PRO_5046543594" evidence="1">
    <location>
        <begin position="17"/>
        <end position="653"/>
    </location>
</feature>
<dbReference type="Pfam" id="PF18962">
    <property type="entry name" value="Por_Secre_tail"/>
    <property type="match status" value="1"/>
</dbReference>
<dbReference type="PROSITE" id="PS51257">
    <property type="entry name" value="PROKAR_LIPOPROTEIN"/>
    <property type="match status" value="1"/>
</dbReference>
<feature type="signal peptide" evidence="1">
    <location>
        <begin position="1"/>
        <end position="16"/>
    </location>
</feature>
<evidence type="ECO:0000256" key="1">
    <source>
        <dbReference type="SAM" id="SignalP"/>
    </source>
</evidence>
<evidence type="ECO:0000313" key="4">
    <source>
        <dbReference type="Proteomes" id="UP000677244"/>
    </source>
</evidence>
<accession>A0ABS3YW24</accession>
<dbReference type="InterPro" id="IPR026444">
    <property type="entry name" value="Secre_tail"/>
</dbReference>
<proteinExistence type="predicted"/>
<dbReference type="RefSeq" id="WP_209140178.1">
    <property type="nucleotide sequence ID" value="NZ_JAGHKO010000004.1"/>
</dbReference>
<dbReference type="Proteomes" id="UP000677244">
    <property type="component" value="Unassembled WGS sequence"/>
</dbReference>
<reference evidence="3 4" key="1">
    <citation type="submission" date="2021-03" db="EMBL/GenBank/DDBJ databases">
        <title>Assistant Professor.</title>
        <authorList>
            <person name="Huq M.A."/>
        </authorList>
    </citation>
    <scope>NUCLEOTIDE SEQUENCE [LARGE SCALE GENOMIC DNA]</scope>
    <source>
        <strain evidence="3 4">MAH-29</strain>
    </source>
</reference>
<keyword evidence="4" id="KW-1185">Reference proteome</keyword>
<name>A0ABS3YW24_9BACT</name>
<dbReference type="InterPro" id="IPR013783">
    <property type="entry name" value="Ig-like_fold"/>
</dbReference>
<dbReference type="EMBL" id="JAGHKO010000004">
    <property type="protein sequence ID" value="MBO9202127.1"/>
    <property type="molecule type" value="Genomic_DNA"/>
</dbReference>
<sequence>MKKVLLFLLMAGCACVGNTQIVTPTIQGRFGIDADVQHNIFVTPPCSDCDDWFYPQVDNGNNSLFVIDTTGAAAIAAGYLANPAANANIPFYRKMRYPAFYQTNQRTLIDAVFVRDYHDFDQTAFGAGSNKNGDSPGLWTGGSGNMLQKNDILDTYLHLRRQGPNYNQTDSLWLFGAVAIEGTNGDRYFDFELYQTDIFYTRSTGKFTGYGPDAGHTSWKFDAAGNVTQAGDMIFAANYSSSKLTSIEARIWVDQALLNNPPANFDWTGTFDGASNNSQYGYAGIQAKNNVPFYFGYENTGAIWAGPFLMPRATGAVVTQYAKGQFMEFGINLTILGLDPVSLMGKTPCGIPFSKVMVKTRSSTSFNAELKDFISPFDFFLPPMVDVTADVPVFCGATGISNVSVVNPYSTSLYTWSTANGRIVTNDSTSITVDKPGTYVVLQTLETGCPTYAADSITIAYDPSCVTLASNKINLTGSLNNGLVNLDWTVTANNEIKYFTIERSTDGEHYTLVGAVKRGDSHSAYATYKANDGVFGLLASKVYYRIKVTGTNGEVTYSRVVELPLAVNNSMVTLAPNPSQHAFSINIASNTEKEVQVFIYDVTGKLVRTTNAHAQKGYSTIKISGLAPWARGMYTVKVLTGNSVFLQRILLTK</sequence>
<keyword evidence="1" id="KW-0732">Signal</keyword>